<evidence type="ECO:0000259" key="2">
    <source>
        <dbReference type="Pfam" id="PF00582"/>
    </source>
</evidence>
<dbReference type="Proteomes" id="UP001500192">
    <property type="component" value="Unassembled WGS sequence"/>
</dbReference>
<evidence type="ECO:0000313" key="3">
    <source>
        <dbReference type="EMBL" id="GAA4670608.1"/>
    </source>
</evidence>
<protein>
    <submittedName>
        <fullName evidence="3">Universal stress protein</fullName>
    </submittedName>
</protein>
<name>A0ABP8VSB5_9PSEU</name>
<dbReference type="InterPro" id="IPR014729">
    <property type="entry name" value="Rossmann-like_a/b/a_fold"/>
</dbReference>
<dbReference type="Pfam" id="PF00582">
    <property type="entry name" value="Usp"/>
    <property type="match status" value="1"/>
</dbReference>
<dbReference type="RefSeq" id="WP_091508626.1">
    <property type="nucleotide sequence ID" value="NZ_BAABIB010000169.1"/>
</dbReference>
<evidence type="ECO:0000313" key="4">
    <source>
        <dbReference type="Proteomes" id="UP001500192"/>
    </source>
</evidence>
<dbReference type="PANTHER" id="PTHR46268:SF6">
    <property type="entry name" value="UNIVERSAL STRESS PROTEIN UP12"/>
    <property type="match status" value="1"/>
</dbReference>
<organism evidence="3 4">
    <name type="scientific">Amycolatopsis dongchuanensis</name>
    <dbReference type="NCBI Taxonomy" id="1070866"/>
    <lineage>
        <taxon>Bacteria</taxon>
        <taxon>Bacillati</taxon>
        <taxon>Actinomycetota</taxon>
        <taxon>Actinomycetes</taxon>
        <taxon>Pseudonocardiales</taxon>
        <taxon>Pseudonocardiaceae</taxon>
        <taxon>Amycolatopsis</taxon>
    </lineage>
</organism>
<reference evidence="4" key="1">
    <citation type="journal article" date="2019" name="Int. J. Syst. Evol. Microbiol.">
        <title>The Global Catalogue of Microorganisms (GCM) 10K type strain sequencing project: providing services to taxonomists for standard genome sequencing and annotation.</title>
        <authorList>
            <consortium name="The Broad Institute Genomics Platform"/>
            <consortium name="The Broad Institute Genome Sequencing Center for Infectious Disease"/>
            <person name="Wu L."/>
            <person name="Ma J."/>
        </authorList>
    </citation>
    <scope>NUCLEOTIDE SEQUENCE [LARGE SCALE GENOMIC DNA]</scope>
    <source>
        <strain evidence="4">JCM 18054</strain>
    </source>
</reference>
<dbReference type="InterPro" id="IPR006015">
    <property type="entry name" value="Universal_stress_UspA"/>
</dbReference>
<dbReference type="InterPro" id="IPR006016">
    <property type="entry name" value="UspA"/>
</dbReference>
<dbReference type="CDD" id="cd00293">
    <property type="entry name" value="USP-like"/>
    <property type="match status" value="1"/>
</dbReference>
<dbReference type="EMBL" id="BAABIB010000169">
    <property type="protein sequence ID" value="GAA4670608.1"/>
    <property type="molecule type" value="Genomic_DNA"/>
</dbReference>
<accession>A0ABP8VSB5</accession>
<comment type="similarity">
    <text evidence="1">Belongs to the universal stress protein A family.</text>
</comment>
<comment type="caution">
    <text evidence="3">The sequence shown here is derived from an EMBL/GenBank/DDBJ whole genome shotgun (WGS) entry which is preliminary data.</text>
</comment>
<dbReference type="SUPFAM" id="SSF52402">
    <property type="entry name" value="Adenine nucleotide alpha hydrolases-like"/>
    <property type="match status" value="1"/>
</dbReference>
<sequence length="168" mass="17853">MSTDDTGSLPLVEEYGPAWARGPFERGTDGPQLILVGVDGSATAMRAGAYAAGLARRQRSRLVVVYVVAPSVWTGMSPSLLAAAQQQAHDELITELRAPLERLAAEARIPVTLEVRRGDAYTEIRRVATDRQADLVVVGASESAGHRLVGSVATRLVKAGLWPVTVVP</sequence>
<feature type="domain" description="UspA" evidence="2">
    <location>
        <begin position="34"/>
        <end position="168"/>
    </location>
</feature>
<gene>
    <name evidence="3" type="ORF">GCM10023214_76640</name>
</gene>
<evidence type="ECO:0000256" key="1">
    <source>
        <dbReference type="ARBA" id="ARBA00008791"/>
    </source>
</evidence>
<keyword evidence="4" id="KW-1185">Reference proteome</keyword>
<dbReference type="PRINTS" id="PR01438">
    <property type="entry name" value="UNVRSLSTRESS"/>
</dbReference>
<dbReference type="Gene3D" id="3.40.50.620">
    <property type="entry name" value="HUPs"/>
    <property type="match status" value="1"/>
</dbReference>
<dbReference type="PANTHER" id="PTHR46268">
    <property type="entry name" value="STRESS RESPONSE PROTEIN NHAX"/>
    <property type="match status" value="1"/>
</dbReference>
<proteinExistence type="inferred from homology"/>